<dbReference type="AlphaFoldDB" id="M8A000"/>
<gene>
    <name evidence="1" type="ORF">TRIUR3_06351</name>
</gene>
<protein>
    <submittedName>
        <fullName evidence="1">Uncharacterized protein</fullName>
    </submittedName>
</protein>
<accession>M8A000</accession>
<reference evidence="1" key="1">
    <citation type="journal article" date="2013" name="Nature">
        <title>Draft genome of the wheat A-genome progenitor Triticum urartu.</title>
        <authorList>
            <person name="Ling H.Q."/>
            <person name="Zhao S."/>
            <person name="Liu D."/>
            <person name="Wang J."/>
            <person name="Sun H."/>
            <person name="Zhang C."/>
            <person name="Fan H."/>
            <person name="Li D."/>
            <person name="Dong L."/>
            <person name="Tao Y."/>
            <person name="Gao C."/>
            <person name="Wu H."/>
            <person name="Li Y."/>
            <person name="Cui Y."/>
            <person name="Guo X."/>
            <person name="Zheng S."/>
            <person name="Wang B."/>
            <person name="Yu K."/>
            <person name="Liang Q."/>
            <person name="Yang W."/>
            <person name="Lou X."/>
            <person name="Chen J."/>
            <person name="Feng M."/>
            <person name="Jian J."/>
            <person name="Zhang X."/>
            <person name="Luo G."/>
            <person name="Jiang Y."/>
            <person name="Liu J."/>
            <person name="Wang Z."/>
            <person name="Sha Y."/>
            <person name="Zhang B."/>
            <person name="Wu H."/>
            <person name="Tang D."/>
            <person name="Shen Q."/>
            <person name="Xue P."/>
            <person name="Zou S."/>
            <person name="Wang X."/>
            <person name="Liu X."/>
            <person name="Wang F."/>
            <person name="Yang Y."/>
            <person name="An X."/>
            <person name="Dong Z."/>
            <person name="Zhang K."/>
            <person name="Zhang X."/>
            <person name="Luo M.C."/>
            <person name="Dvorak J."/>
            <person name="Tong Y."/>
            <person name="Wang J."/>
            <person name="Yang H."/>
            <person name="Li Z."/>
            <person name="Wang D."/>
            <person name="Zhang A."/>
            <person name="Wang J."/>
        </authorList>
    </citation>
    <scope>NUCLEOTIDE SEQUENCE</scope>
</reference>
<proteinExistence type="predicted"/>
<sequence>MEQDHIIKEGKCAPPFLRAVFTCGDLFSFAAREPAEEEEAAGYQVGASNRDRNY</sequence>
<dbReference type="EMBL" id="KD191713">
    <property type="protein sequence ID" value="EMS53704.1"/>
    <property type="molecule type" value="Genomic_DNA"/>
</dbReference>
<name>M8A000_TRIUA</name>
<organism evidence="1">
    <name type="scientific">Triticum urartu</name>
    <name type="common">Red wild einkorn</name>
    <name type="synonym">Crithodium urartu</name>
    <dbReference type="NCBI Taxonomy" id="4572"/>
    <lineage>
        <taxon>Eukaryota</taxon>
        <taxon>Viridiplantae</taxon>
        <taxon>Streptophyta</taxon>
        <taxon>Embryophyta</taxon>
        <taxon>Tracheophyta</taxon>
        <taxon>Spermatophyta</taxon>
        <taxon>Magnoliopsida</taxon>
        <taxon>Liliopsida</taxon>
        <taxon>Poales</taxon>
        <taxon>Poaceae</taxon>
        <taxon>BOP clade</taxon>
        <taxon>Pooideae</taxon>
        <taxon>Triticodae</taxon>
        <taxon>Triticeae</taxon>
        <taxon>Triticinae</taxon>
        <taxon>Triticum</taxon>
    </lineage>
</organism>
<evidence type="ECO:0000313" key="1">
    <source>
        <dbReference type="EMBL" id="EMS53704.1"/>
    </source>
</evidence>